<keyword evidence="2" id="KW-1185">Reference proteome</keyword>
<dbReference type="Proteomes" id="UP000269721">
    <property type="component" value="Unassembled WGS sequence"/>
</dbReference>
<organism evidence="1 2">
    <name type="scientific">Blyttiomyces helicus</name>
    <dbReference type="NCBI Taxonomy" id="388810"/>
    <lineage>
        <taxon>Eukaryota</taxon>
        <taxon>Fungi</taxon>
        <taxon>Fungi incertae sedis</taxon>
        <taxon>Chytridiomycota</taxon>
        <taxon>Chytridiomycota incertae sedis</taxon>
        <taxon>Chytridiomycetes</taxon>
        <taxon>Chytridiomycetes incertae sedis</taxon>
        <taxon>Blyttiomyces</taxon>
    </lineage>
</organism>
<dbReference type="EMBL" id="KZ993837">
    <property type="protein sequence ID" value="RKO94699.1"/>
    <property type="molecule type" value="Genomic_DNA"/>
</dbReference>
<evidence type="ECO:0000313" key="1">
    <source>
        <dbReference type="EMBL" id="RKO94699.1"/>
    </source>
</evidence>
<sequence length="211" mass="21788">MESHHTANLPEMHPETHTEAHPETLAGMVSASASGLSTETPAPLTTGTMMTATNAFYLRIFGIWSVPPAATVAPEGMNSSNVTIPAVLHILADNNAVVVLNGAIVGTAAAGWTTPSYTQLPSNLTPVATNAGGPSGIWAALMSKVDKSVLLHIHTPWTLLSAPVQLSGTNAFKLGTFGVGPWGSTSDFADPTVSWIWNTSTATSIVPAGSF</sequence>
<evidence type="ECO:0000313" key="2">
    <source>
        <dbReference type="Proteomes" id="UP000269721"/>
    </source>
</evidence>
<dbReference type="AlphaFoldDB" id="A0A4P9WNK1"/>
<reference evidence="2" key="1">
    <citation type="journal article" date="2018" name="Nat. Microbiol.">
        <title>Leveraging single-cell genomics to expand the fungal tree of life.</title>
        <authorList>
            <person name="Ahrendt S.R."/>
            <person name="Quandt C.A."/>
            <person name="Ciobanu D."/>
            <person name="Clum A."/>
            <person name="Salamov A."/>
            <person name="Andreopoulos B."/>
            <person name="Cheng J.F."/>
            <person name="Woyke T."/>
            <person name="Pelin A."/>
            <person name="Henrissat B."/>
            <person name="Reynolds N.K."/>
            <person name="Benny G.L."/>
            <person name="Smith M.E."/>
            <person name="James T.Y."/>
            <person name="Grigoriev I.V."/>
        </authorList>
    </citation>
    <scope>NUCLEOTIDE SEQUENCE [LARGE SCALE GENOMIC DNA]</scope>
</reference>
<proteinExistence type="predicted"/>
<gene>
    <name evidence="1" type="ORF">BDK51DRAFT_33069</name>
</gene>
<accession>A0A4P9WNK1</accession>
<name>A0A4P9WNK1_9FUNG</name>
<protein>
    <submittedName>
        <fullName evidence="1">Uncharacterized protein</fullName>
    </submittedName>
</protein>